<proteinExistence type="predicted"/>
<evidence type="ECO:0000313" key="7">
    <source>
        <dbReference type="Proteomes" id="UP001216139"/>
    </source>
</evidence>
<dbReference type="InterPro" id="IPR011055">
    <property type="entry name" value="Dup_hybrid_motif"/>
</dbReference>
<feature type="domain" description="M23ase beta-sheet core" evidence="5">
    <location>
        <begin position="337"/>
        <end position="428"/>
    </location>
</feature>
<feature type="signal peptide" evidence="4">
    <location>
        <begin position="1"/>
        <end position="21"/>
    </location>
</feature>
<sequence>MKFLRTVFFFVLALTAVNAFAQSSAELKRRRDKLNEELQQLNDEYEATAKNKKTTLKQLNILKAQISLREDKINTLNSEVRLLGNQINENTNNVHSLQSQLDQLKKEYAAMIVFAYHNQSAYNKLMFVFASQDFNQAYKRLTYLQQFGTYRQRQAESIQGTQKELKVKINELDRTKDQQSTLLKDQEKEKQTLGQEKNSQLAVISDLSKHQGELKQQLKDAQQQKAKIESQIRVAIRREVEEARRKAEAEARAAAARAAAERARLAAANPGSPAPKEPAPAAAKASTNSELLNATPEFAKLSNDFLGNKGRLPWPVANGVITQEFGLTYIEGIKTDNPGIDIRTNSGAGVRAIFSGEVTSVNNISGTYLVVVRHGEYFTAYANLKSVSVSKGDKIGIKQNLGTVATDGATGETQVHFELYKGQNAVNPKLWLATQ</sequence>
<keyword evidence="1 4" id="KW-0732">Signal</keyword>
<dbReference type="InterPro" id="IPR050570">
    <property type="entry name" value="Cell_wall_metabolism_enzyme"/>
</dbReference>
<dbReference type="RefSeq" id="WP_273631110.1">
    <property type="nucleotide sequence ID" value="NZ_CP117167.1"/>
</dbReference>
<dbReference type="SUPFAM" id="SSF51261">
    <property type="entry name" value="Duplicated hybrid motif"/>
    <property type="match status" value="1"/>
</dbReference>
<dbReference type="InterPro" id="IPR016047">
    <property type="entry name" value="M23ase_b-sheet_dom"/>
</dbReference>
<protein>
    <submittedName>
        <fullName evidence="6">Peptidoglycan DD-metalloendopeptidase family protein</fullName>
    </submittedName>
</protein>
<keyword evidence="7" id="KW-1185">Reference proteome</keyword>
<evidence type="ECO:0000256" key="2">
    <source>
        <dbReference type="SAM" id="Coils"/>
    </source>
</evidence>
<accession>A0ABY7T9C8</accession>
<evidence type="ECO:0000256" key="3">
    <source>
        <dbReference type="SAM" id="MobiDB-lite"/>
    </source>
</evidence>
<evidence type="ECO:0000256" key="1">
    <source>
        <dbReference type="ARBA" id="ARBA00022729"/>
    </source>
</evidence>
<keyword evidence="2" id="KW-0175">Coiled coil</keyword>
<dbReference type="Pfam" id="PF01551">
    <property type="entry name" value="Peptidase_M23"/>
    <property type="match status" value="1"/>
</dbReference>
<dbReference type="PANTHER" id="PTHR21666:SF289">
    <property type="entry name" value="L-ALA--D-GLU ENDOPEPTIDASE"/>
    <property type="match status" value="1"/>
</dbReference>
<feature type="coiled-coil region" evidence="2">
    <location>
        <begin position="17"/>
        <end position="107"/>
    </location>
</feature>
<feature type="chain" id="PRO_5045268767" evidence="4">
    <location>
        <begin position="22"/>
        <end position="435"/>
    </location>
</feature>
<dbReference type="PANTHER" id="PTHR21666">
    <property type="entry name" value="PEPTIDASE-RELATED"/>
    <property type="match status" value="1"/>
</dbReference>
<dbReference type="CDD" id="cd12797">
    <property type="entry name" value="M23_peptidase"/>
    <property type="match status" value="1"/>
</dbReference>
<evidence type="ECO:0000313" key="6">
    <source>
        <dbReference type="EMBL" id="WCT12838.1"/>
    </source>
</evidence>
<feature type="region of interest" description="Disordered" evidence="3">
    <location>
        <begin position="178"/>
        <end position="197"/>
    </location>
</feature>
<evidence type="ECO:0000259" key="5">
    <source>
        <dbReference type="Pfam" id="PF01551"/>
    </source>
</evidence>
<dbReference type="Proteomes" id="UP001216139">
    <property type="component" value="Chromosome"/>
</dbReference>
<reference evidence="6 7" key="1">
    <citation type="submission" date="2023-02" db="EMBL/GenBank/DDBJ databases">
        <title>Genome sequence of Mucilaginibacter jinjuensis strain KACC 16571.</title>
        <authorList>
            <person name="Kim S."/>
            <person name="Heo J."/>
            <person name="Kwon S.-W."/>
        </authorList>
    </citation>
    <scope>NUCLEOTIDE SEQUENCE [LARGE SCALE GENOMIC DNA]</scope>
    <source>
        <strain evidence="6 7">KACC 16571</strain>
    </source>
</reference>
<dbReference type="Gene3D" id="6.10.250.3150">
    <property type="match status" value="1"/>
</dbReference>
<evidence type="ECO:0000256" key="4">
    <source>
        <dbReference type="SAM" id="SignalP"/>
    </source>
</evidence>
<gene>
    <name evidence="6" type="ORF">PQO05_02680</name>
</gene>
<name>A0ABY7T9C8_9SPHI</name>
<dbReference type="EMBL" id="CP117167">
    <property type="protein sequence ID" value="WCT12838.1"/>
    <property type="molecule type" value="Genomic_DNA"/>
</dbReference>
<dbReference type="Gene3D" id="2.70.70.10">
    <property type="entry name" value="Glucose Permease (Domain IIA)"/>
    <property type="match status" value="1"/>
</dbReference>
<organism evidence="6 7">
    <name type="scientific">Mucilaginibacter jinjuensis</name>
    <dbReference type="NCBI Taxonomy" id="1176721"/>
    <lineage>
        <taxon>Bacteria</taxon>
        <taxon>Pseudomonadati</taxon>
        <taxon>Bacteroidota</taxon>
        <taxon>Sphingobacteriia</taxon>
        <taxon>Sphingobacteriales</taxon>
        <taxon>Sphingobacteriaceae</taxon>
        <taxon>Mucilaginibacter</taxon>
    </lineage>
</organism>